<dbReference type="InterPro" id="IPR003647">
    <property type="entry name" value="Intron_nuc_1_rpt"/>
</dbReference>
<dbReference type="InterPro" id="IPR000305">
    <property type="entry name" value="GIY-YIG_endonuc"/>
</dbReference>
<organism evidence="2">
    <name type="scientific">Juglanconis oblonga</name>
    <dbReference type="NCBI Taxonomy" id="1940568"/>
    <lineage>
        <taxon>Eukaryota</taxon>
        <taxon>Fungi</taxon>
        <taxon>Dikarya</taxon>
        <taxon>Ascomycota</taxon>
        <taxon>Pezizomycotina</taxon>
        <taxon>Sordariomycetes</taxon>
        <taxon>Sordariomycetidae</taxon>
        <taxon>Diaporthales</taxon>
        <taxon>Juglanconidaceae</taxon>
        <taxon>Juglanconis</taxon>
    </lineage>
</organism>
<geneLocation type="mitochondrion" evidence="2"/>
<dbReference type="AlphaFoldDB" id="A0A291LIB2"/>
<accession>A0A291LIB2</accession>
<dbReference type="EMBL" id="KY575054">
    <property type="protein sequence ID" value="ATI20262.1"/>
    <property type="molecule type" value="Genomic_DNA"/>
</dbReference>
<feature type="domain" description="GIY-YIG" evidence="1">
    <location>
        <begin position="174"/>
        <end position="284"/>
    </location>
</feature>
<name>A0A291LIB2_9PEZI</name>
<protein>
    <submittedName>
        <fullName evidence="2">GIY-YIG endonuclease</fullName>
    </submittedName>
</protein>
<evidence type="ECO:0000259" key="1">
    <source>
        <dbReference type="SMART" id="SM00465"/>
    </source>
</evidence>
<dbReference type="SUPFAM" id="SSF82771">
    <property type="entry name" value="GIY-YIG endonuclease"/>
    <property type="match status" value="1"/>
</dbReference>
<dbReference type="InterPro" id="IPR035901">
    <property type="entry name" value="GIY-YIG_endonuc_sf"/>
</dbReference>
<dbReference type="GO" id="GO:0004519">
    <property type="term" value="F:endonuclease activity"/>
    <property type="evidence" value="ECO:0007669"/>
    <property type="project" value="UniProtKB-KW"/>
</dbReference>
<gene>
    <name evidence="2" type="primary">orf458</name>
</gene>
<evidence type="ECO:0000313" key="2">
    <source>
        <dbReference type="EMBL" id="ATI20262.1"/>
    </source>
</evidence>
<keyword evidence="2" id="KW-0255">Endonuclease</keyword>
<sequence length="458" mass="51739">MYLKVAGKLPKFNKNVVHRSCSSKIVFSSSWLNQGDRLPRLFFAIPHGAGGPWAALKGLDPFNKKFFSTTIRLASERKSADFWHKVNSKNKVNEMNPHYLVERFLQIYSDRELAKLNINLDLINRIMSLHNPDFSLTLEDFNILKSIQPISLNYPFELSLPGVLGKPLRRGEGSAGVYLFTNKINGDRYVGSSINLATRLKNGYFGQLPIVGQRKIEVSIREHGLANFNLDVYLIPRDNQVGGSSFNEGSAGAKDKKTLQNLVLSLEQMLIMELNPELNEIKIAGSSPGTLTSKNLRNSYLYDAKNKELIYIVSGRKNLAKILGCNENALKRYLANKNKLYLNHFFVADDVLTGGEYNTKLISLAELEAYLNKIRMGRKNYLTKSVPSREETILKYCKQVELTNLVTKEVLIFGSLTKATEFINEYSPEFSNANKASISRNARTGVPYKGVFKLRYID</sequence>
<dbReference type="SMART" id="SM00465">
    <property type="entry name" value="GIYc"/>
    <property type="match status" value="1"/>
</dbReference>
<keyword evidence="2" id="KW-0540">Nuclease</keyword>
<reference evidence="2" key="1">
    <citation type="submission" date="2017-02" db="EMBL/GenBank/DDBJ databases">
        <title>Fungal Comparative Genomics of Melanconis species and Ophiognomonia clavigignenti-juglandacearum at Different Phylogenetic Distances.</title>
        <authorList>
            <person name="Demers J.E."/>
            <person name="Castlebury L.A."/>
        </authorList>
    </citation>
    <scope>NUCLEOTIDE SEQUENCE</scope>
    <source>
        <strain evidence="2">AR4414</strain>
    </source>
</reference>
<dbReference type="Gene3D" id="3.40.1440.10">
    <property type="entry name" value="GIY-YIG endonuclease"/>
    <property type="match status" value="1"/>
</dbReference>
<keyword evidence="2" id="KW-0496">Mitochondrion</keyword>
<proteinExistence type="predicted"/>
<keyword evidence="2" id="KW-0378">Hydrolase</keyword>
<dbReference type="SMART" id="SM00497">
    <property type="entry name" value="IENR1"/>
    <property type="match status" value="2"/>
</dbReference>